<protein>
    <recommendedName>
        <fullName evidence="4">SMP domain-containing protein</fullName>
    </recommendedName>
</protein>
<dbReference type="InterPro" id="IPR007011">
    <property type="entry name" value="LEA_SMP_dom"/>
</dbReference>
<dbReference type="AlphaFoldDB" id="A0A4Y7IM82"/>
<gene>
    <name evidence="5" type="ORF">C5167_017325</name>
</gene>
<reference evidence="5 6" key="1">
    <citation type="journal article" date="2018" name="Science">
        <title>The opium poppy genome and morphinan production.</title>
        <authorList>
            <person name="Guo L."/>
            <person name="Winzer T."/>
            <person name="Yang X."/>
            <person name="Li Y."/>
            <person name="Ning Z."/>
            <person name="He Z."/>
            <person name="Teodor R."/>
            <person name="Lu Y."/>
            <person name="Bowser T.A."/>
            <person name="Graham I.A."/>
            <person name="Ye K."/>
        </authorList>
    </citation>
    <scope>NUCLEOTIDE SEQUENCE [LARGE SCALE GENOMIC DNA]</scope>
    <source>
        <strain evidence="6">cv. HN1</strain>
        <tissue evidence="5">Leaves</tissue>
    </source>
</reference>
<dbReference type="Proteomes" id="UP000316621">
    <property type="component" value="Chromosome 2"/>
</dbReference>
<evidence type="ECO:0000256" key="1">
    <source>
        <dbReference type="ARBA" id="ARBA00010733"/>
    </source>
</evidence>
<evidence type="ECO:0000259" key="4">
    <source>
        <dbReference type="Pfam" id="PF04927"/>
    </source>
</evidence>
<keyword evidence="2" id="KW-0677">Repeat</keyword>
<sequence length="270" mass="27210">MSQQQPRRAQGNEQQQEPVKYGDVFPVSGELASKPIAPRDAAMMQSAESSILGQTQKGGPASVMQSAATQNVRAGVVDRSQVTAAAADQGVTVSETDLPGGRVVSEAVGGQVVGSFVQPGSAQGTTGKVAYGGNDIDIDIGGGKITIGEALEATALTAGDKPVDQSDAAAIQAAEVRATGRNVITPGGVAAAAQAAATYNTRVARDEDKTTLGDVLTDAALKLPADKEATPRDAEGVVGAEMRNNPNLATHPGGVAASVVAAARLNQNND</sequence>
<evidence type="ECO:0000313" key="5">
    <source>
        <dbReference type="EMBL" id="RZC48890.1"/>
    </source>
</evidence>
<dbReference type="InterPro" id="IPR042971">
    <property type="entry name" value="LEA_SMP"/>
</dbReference>
<dbReference type="PANTHER" id="PTHR31174">
    <property type="entry name" value="SEED MATURATION FAMILY PROTEIN"/>
    <property type="match status" value="1"/>
</dbReference>
<feature type="domain" description="SMP" evidence="4">
    <location>
        <begin position="145"/>
        <end position="202"/>
    </location>
</feature>
<name>A0A4Y7IM82_PAPSO</name>
<keyword evidence="6" id="KW-1185">Reference proteome</keyword>
<feature type="domain" description="SMP" evidence="4">
    <location>
        <begin position="19"/>
        <end position="74"/>
    </location>
</feature>
<feature type="domain" description="SMP" evidence="4">
    <location>
        <begin position="210"/>
        <end position="268"/>
    </location>
</feature>
<proteinExistence type="inferred from homology"/>
<dbReference type="Gramene" id="RZC48890">
    <property type="protein sequence ID" value="RZC48890"/>
    <property type="gene ID" value="C5167_017325"/>
</dbReference>
<feature type="compositionally biased region" description="Polar residues" evidence="3">
    <location>
        <begin position="46"/>
        <end position="70"/>
    </location>
</feature>
<dbReference type="PANTHER" id="PTHR31174:SF7">
    <property type="entry name" value="LATE EMBRYOGENESIS ABUNDANT PROTEIN 31-RELATED"/>
    <property type="match status" value="1"/>
</dbReference>
<dbReference type="OrthoDB" id="2014755at2759"/>
<accession>A0A4Y7IM82</accession>
<feature type="region of interest" description="Disordered" evidence="3">
    <location>
        <begin position="1"/>
        <end position="70"/>
    </location>
</feature>
<comment type="similarity">
    <text evidence="1">Belongs to the LEA type SMP family.</text>
</comment>
<evidence type="ECO:0000313" key="6">
    <source>
        <dbReference type="Proteomes" id="UP000316621"/>
    </source>
</evidence>
<dbReference type="Pfam" id="PF04927">
    <property type="entry name" value="SMP"/>
    <property type="match status" value="3"/>
</dbReference>
<evidence type="ECO:0000256" key="2">
    <source>
        <dbReference type="ARBA" id="ARBA00022737"/>
    </source>
</evidence>
<evidence type="ECO:0000256" key="3">
    <source>
        <dbReference type="SAM" id="MobiDB-lite"/>
    </source>
</evidence>
<organism evidence="5 6">
    <name type="scientific">Papaver somniferum</name>
    <name type="common">Opium poppy</name>
    <dbReference type="NCBI Taxonomy" id="3469"/>
    <lineage>
        <taxon>Eukaryota</taxon>
        <taxon>Viridiplantae</taxon>
        <taxon>Streptophyta</taxon>
        <taxon>Embryophyta</taxon>
        <taxon>Tracheophyta</taxon>
        <taxon>Spermatophyta</taxon>
        <taxon>Magnoliopsida</taxon>
        <taxon>Ranunculales</taxon>
        <taxon>Papaveraceae</taxon>
        <taxon>Papaveroideae</taxon>
        <taxon>Papaver</taxon>
    </lineage>
</organism>
<dbReference type="OMA" id="CAATRNA"/>
<feature type="compositionally biased region" description="Polar residues" evidence="3">
    <location>
        <begin position="1"/>
        <end position="17"/>
    </location>
</feature>
<dbReference type="EMBL" id="CM010716">
    <property type="protein sequence ID" value="RZC48890.1"/>
    <property type="molecule type" value="Genomic_DNA"/>
</dbReference>